<dbReference type="Pfam" id="PF00689">
    <property type="entry name" value="Cation_ATPase_C"/>
    <property type="match status" value="1"/>
</dbReference>
<dbReference type="Gene3D" id="3.40.50.1000">
    <property type="entry name" value="HAD superfamily/HAD-like"/>
    <property type="match status" value="1"/>
</dbReference>
<dbReference type="InterPro" id="IPR023299">
    <property type="entry name" value="ATPase_P-typ_cyto_dom_N"/>
</dbReference>
<evidence type="ECO:0000256" key="1">
    <source>
        <dbReference type="ARBA" id="ARBA00004651"/>
    </source>
</evidence>
<evidence type="ECO:0000313" key="14">
    <source>
        <dbReference type="Proteomes" id="UP000215027"/>
    </source>
</evidence>
<dbReference type="InterPro" id="IPR018303">
    <property type="entry name" value="ATPase_P-typ_P_site"/>
</dbReference>
<dbReference type="SUPFAM" id="SSF81653">
    <property type="entry name" value="Calcium ATPase, transduction domain A"/>
    <property type="match status" value="1"/>
</dbReference>
<dbReference type="InterPro" id="IPR044492">
    <property type="entry name" value="P_typ_ATPase_HD_dom"/>
</dbReference>
<keyword evidence="8" id="KW-1278">Translocase</keyword>
<feature type="transmembrane region" description="Helical" evidence="11">
    <location>
        <begin position="245"/>
        <end position="265"/>
    </location>
</feature>
<dbReference type="RefSeq" id="WP_095043961.1">
    <property type="nucleotide sequence ID" value="NZ_LN890655.1"/>
</dbReference>
<dbReference type="SFLD" id="SFLDG00002">
    <property type="entry name" value="C1.7:_P-type_atpase_like"/>
    <property type="match status" value="1"/>
</dbReference>
<dbReference type="Pfam" id="PF00122">
    <property type="entry name" value="E1-E2_ATPase"/>
    <property type="match status" value="1"/>
</dbReference>
<feature type="transmembrane region" description="Helical" evidence="11">
    <location>
        <begin position="81"/>
        <end position="97"/>
    </location>
</feature>
<dbReference type="InterPro" id="IPR023298">
    <property type="entry name" value="ATPase_P-typ_TM_dom_sf"/>
</dbReference>
<dbReference type="Gene3D" id="2.70.150.10">
    <property type="entry name" value="Calcium-transporting ATPase, cytoplasmic transduction domain A"/>
    <property type="match status" value="1"/>
</dbReference>
<dbReference type="PRINTS" id="PR00119">
    <property type="entry name" value="CATATPASE"/>
</dbReference>
<dbReference type="InterPro" id="IPR001757">
    <property type="entry name" value="P_typ_ATPase"/>
</dbReference>
<dbReference type="InterPro" id="IPR050510">
    <property type="entry name" value="Cation_transp_ATPase_P-type"/>
</dbReference>
<evidence type="ECO:0000256" key="5">
    <source>
        <dbReference type="ARBA" id="ARBA00022723"/>
    </source>
</evidence>
<evidence type="ECO:0000256" key="2">
    <source>
        <dbReference type="ARBA" id="ARBA00005675"/>
    </source>
</evidence>
<dbReference type="PROSITE" id="PS00154">
    <property type="entry name" value="ATPASE_E1_E2"/>
    <property type="match status" value="1"/>
</dbReference>
<dbReference type="Gene3D" id="1.20.1110.10">
    <property type="entry name" value="Calcium-transporting ATPase, transmembrane domain"/>
    <property type="match status" value="1"/>
</dbReference>
<gene>
    <name evidence="13" type="primary">pacL</name>
    <name evidence="13" type="ORF">CFX0092_A2777</name>
</gene>
<keyword evidence="6" id="KW-0547">Nucleotide-binding</keyword>
<feature type="transmembrane region" description="Helical" evidence="11">
    <location>
        <begin position="792"/>
        <end position="811"/>
    </location>
</feature>
<dbReference type="GO" id="GO:0005886">
    <property type="term" value="C:plasma membrane"/>
    <property type="evidence" value="ECO:0007669"/>
    <property type="project" value="UniProtKB-SubCell"/>
</dbReference>
<evidence type="ECO:0000256" key="11">
    <source>
        <dbReference type="SAM" id="Phobius"/>
    </source>
</evidence>
<dbReference type="InterPro" id="IPR004014">
    <property type="entry name" value="ATPase_P-typ_cation-transptr_N"/>
</dbReference>
<dbReference type="PANTHER" id="PTHR43294:SF21">
    <property type="entry name" value="CATION TRANSPORTING ATPASE"/>
    <property type="match status" value="1"/>
</dbReference>
<dbReference type="Gene3D" id="3.40.1110.10">
    <property type="entry name" value="Calcium-transporting ATPase, cytoplasmic domain N"/>
    <property type="match status" value="1"/>
</dbReference>
<dbReference type="SUPFAM" id="SSF56784">
    <property type="entry name" value="HAD-like"/>
    <property type="match status" value="1"/>
</dbReference>
<proteinExistence type="inferred from homology"/>
<keyword evidence="7" id="KW-0067">ATP-binding</keyword>
<feature type="transmembrane region" description="Helical" evidence="11">
    <location>
        <begin position="720"/>
        <end position="741"/>
    </location>
</feature>
<feature type="domain" description="Cation-transporting P-type ATPase N-terminal" evidence="12">
    <location>
        <begin position="3"/>
        <end position="77"/>
    </location>
</feature>
<dbReference type="GO" id="GO:0019829">
    <property type="term" value="F:ATPase-coupled monoatomic cation transmembrane transporter activity"/>
    <property type="evidence" value="ECO:0007669"/>
    <property type="project" value="UniProtKB-ARBA"/>
</dbReference>
<keyword evidence="3" id="KW-1003">Cell membrane</keyword>
<dbReference type="EMBL" id="LN890655">
    <property type="protein sequence ID" value="CUS04655.2"/>
    <property type="molecule type" value="Genomic_DNA"/>
</dbReference>
<comment type="similarity">
    <text evidence="2">Belongs to the cation transport ATPase (P-type) (TC 3.A.3) family. Type IIA subfamily.</text>
</comment>
<evidence type="ECO:0000256" key="4">
    <source>
        <dbReference type="ARBA" id="ARBA00022692"/>
    </source>
</evidence>
<dbReference type="PRINTS" id="PR00120">
    <property type="entry name" value="HATPASE"/>
</dbReference>
<dbReference type="InterPro" id="IPR008250">
    <property type="entry name" value="ATPase_P-typ_transduc_dom_A_sf"/>
</dbReference>
<dbReference type="GO" id="GO:0015662">
    <property type="term" value="F:P-type ion transporter activity"/>
    <property type="evidence" value="ECO:0007669"/>
    <property type="project" value="UniProtKB-ARBA"/>
</dbReference>
<feature type="transmembrane region" description="Helical" evidence="11">
    <location>
        <begin position="887"/>
        <end position="906"/>
    </location>
</feature>
<dbReference type="GO" id="GO:0046873">
    <property type="term" value="F:metal ion transmembrane transporter activity"/>
    <property type="evidence" value="ECO:0007669"/>
    <property type="project" value="UniProtKB-ARBA"/>
</dbReference>
<dbReference type="AlphaFoldDB" id="A0A160T6L2"/>
<dbReference type="FunFam" id="3.40.50.1000:FF:000028">
    <property type="entry name" value="Calcium-transporting P-type ATPase, putative"/>
    <property type="match status" value="1"/>
</dbReference>
<dbReference type="InterPro" id="IPR036412">
    <property type="entry name" value="HAD-like_sf"/>
</dbReference>
<keyword evidence="5" id="KW-0479">Metal-binding</keyword>
<dbReference type="EC" id="3.6.3.8" evidence="13"/>
<dbReference type="Pfam" id="PF00690">
    <property type="entry name" value="Cation_ATPase_N"/>
    <property type="match status" value="1"/>
</dbReference>
<dbReference type="GO" id="GO:0046872">
    <property type="term" value="F:metal ion binding"/>
    <property type="evidence" value="ECO:0007669"/>
    <property type="project" value="UniProtKB-KW"/>
</dbReference>
<reference evidence="13" key="1">
    <citation type="submission" date="2016-01" db="EMBL/GenBank/DDBJ databases">
        <authorList>
            <person name="Mcilroy J.S."/>
            <person name="Karst M S."/>
            <person name="Albertsen M."/>
        </authorList>
    </citation>
    <scope>NUCLEOTIDE SEQUENCE</scope>
    <source>
        <strain evidence="13">Cfx-K</strain>
    </source>
</reference>
<dbReference type="KEGG" id="pbf:CFX0092_A2777"/>
<dbReference type="GO" id="GO:0016887">
    <property type="term" value="F:ATP hydrolysis activity"/>
    <property type="evidence" value="ECO:0007669"/>
    <property type="project" value="InterPro"/>
</dbReference>
<name>A0A160T6L2_9CHLR</name>
<dbReference type="FunFam" id="2.70.150.10:FF:000016">
    <property type="entry name" value="Calcium-transporting P-type ATPase putative"/>
    <property type="match status" value="1"/>
</dbReference>
<feature type="transmembrane region" description="Helical" evidence="11">
    <location>
        <begin position="52"/>
        <end position="75"/>
    </location>
</feature>
<dbReference type="PANTHER" id="PTHR43294">
    <property type="entry name" value="SODIUM/POTASSIUM-TRANSPORTING ATPASE SUBUNIT ALPHA"/>
    <property type="match status" value="1"/>
</dbReference>
<comment type="subcellular location">
    <subcellularLocation>
        <location evidence="1">Cell membrane</location>
        <topology evidence="1">Multi-pass membrane protein</topology>
    </subcellularLocation>
</comment>
<dbReference type="SFLD" id="SFLDF00027">
    <property type="entry name" value="p-type_atpase"/>
    <property type="match status" value="1"/>
</dbReference>
<evidence type="ECO:0000256" key="3">
    <source>
        <dbReference type="ARBA" id="ARBA00022475"/>
    </source>
</evidence>
<dbReference type="GO" id="GO:0098662">
    <property type="term" value="P:inorganic cation transmembrane transport"/>
    <property type="evidence" value="ECO:0007669"/>
    <property type="project" value="UniProtKB-ARBA"/>
</dbReference>
<sequence>MTIWHTETVASVIATLETDVAAGLSDATVEQRLGRYGHNELIERGGKKPLKILWQQFTSTMVLILIAAAIASGLLGKATETIAIGAIVVLFALLGFVQEYRAEQAMAALKKLAVPVVRVVRGGERRELSARDLVPGDVVLLEAGNAVPADVRLVESVNLRVQEAVLTGESEAVEKHTAALAGEGLTLGDRVNMAYMGTSVSYGRGSAVVVETGMTTELGKIATLIQDTGESTTPLQRRLDGVGKLLALAGVVVAGLVMVIGVALREDPRDMFLSAVSVAVAVVPEGLPAVVTVTLALGAQRMLRRNALIRKLPAVETLGAVTIIASDKTGTLTENRMTVTIIDVAGHYLELTGTGQAHPAPALAHAGDAPIRLADQPPAIGLALAGGALCNDAALQPDPQTGRYAVIGDPTEGALLVAARQAGLDGAALARLAPRVGEWPFDSERKRMTTVHRLPDDPAELPEALAGLRAAGLRPGERYIAFTKGAVDGLLELSRRIWVGGEPLPLDDTWRERIHQANEQMAQNGMRVLGVGVQWIDTPQDELERDLTIIGLVGMIDPPRPEVKAAVAKAKLAGIRPIMITGDHPLTARFIAYDLGISDNGRVKTGQMIDALTPGELAEVVDDVSIYARVTPAHKLQIVETLQKKGQIVAMTGDGVNDSPALKRADIGVAMGITGTDVSKEASDMVLLDDNFATIVSAVEEGRVIYDNIRRFIKFSIAGNVGKVLVMLLAPLLLGAGAAVALLPLQLLWLNLLTDGLLGLGLGVEPAERNTMQRAPRDPAAGLFSDGVGRQVIWVGVLVGAIALLVGYLYFDRANPDDTTWRTMIFTTLGFLQIGQALASRSERESFFSLGLRSNLTLTILALVVLGLQLAVLYWPFLEQFFQIVPLAPRDLLVAAALGSLSFVAIEVEKAILRRRQAA</sequence>
<evidence type="ECO:0000256" key="7">
    <source>
        <dbReference type="ARBA" id="ARBA00022840"/>
    </source>
</evidence>
<dbReference type="SUPFAM" id="SSF81660">
    <property type="entry name" value="Metal cation-transporting ATPase, ATP-binding domain N"/>
    <property type="match status" value="1"/>
</dbReference>
<evidence type="ECO:0000256" key="8">
    <source>
        <dbReference type="ARBA" id="ARBA00022967"/>
    </source>
</evidence>
<evidence type="ECO:0000256" key="10">
    <source>
        <dbReference type="ARBA" id="ARBA00023136"/>
    </source>
</evidence>
<dbReference type="InterPro" id="IPR023214">
    <property type="entry name" value="HAD_sf"/>
</dbReference>
<dbReference type="GO" id="GO:0140352">
    <property type="term" value="P:export from cell"/>
    <property type="evidence" value="ECO:0007669"/>
    <property type="project" value="UniProtKB-ARBA"/>
</dbReference>
<keyword evidence="4 11" id="KW-0812">Transmembrane</keyword>
<dbReference type="InterPro" id="IPR006068">
    <property type="entry name" value="ATPase_P-typ_cation-transptr_C"/>
</dbReference>
<keyword evidence="9 11" id="KW-1133">Transmembrane helix</keyword>
<dbReference type="SMART" id="SM00831">
    <property type="entry name" value="Cation_ATPase_N"/>
    <property type="match status" value="1"/>
</dbReference>
<accession>A0A160T6L2</accession>
<dbReference type="SUPFAM" id="SSF81665">
    <property type="entry name" value="Calcium ATPase, transmembrane domain M"/>
    <property type="match status" value="1"/>
</dbReference>
<dbReference type="OrthoDB" id="9760364at2"/>
<dbReference type="SFLD" id="SFLDS00003">
    <property type="entry name" value="Haloacid_Dehalogenase"/>
    <property type="match status" value="1"/>
</dbReference>
<organism evidence="13 14">
    <name type="scientific">Candidatus Promineifilum breve</name>
    <dbReference type="NCBI Taxonomy" id="1806508"/>
    <lineage>
        <taxon>Bacteria</taxon>
        <taxon>Bacillati</taxon>
        <taxon>Chloroflexota</taxon>
        <taxon>Ardenticatenia</taxon>
        <taxon>Candidatus Promineifilales</taxon>
        <taxon>Candidatus Promineifilaceae</taxon>
        <taxon>Candidatus Promineifilum</taxon>
    </lineage>
</organism>
<evidence type="ECO:0000256" key="9">
    <source>
        <dbReference type="ARBA" id="ARBA00022989"/>
    </source>
</evidence>
<evidence type="ECO:0000259" key="12">
    <source>
        <dbReference type="SMART" id="SM00831"/>
    </source>
</evidence>
<keyword evidence="14" id="KW-1185">Reference proteome</keyword>
<dbReference type="Pfam" id="PF13246">
    <property type="entry name" value="Cation_ATPase"/>
    <property type="match status" value="1"/>
</dbReference>
<evidence type="ECO:0000313" key="13">
    <source>
        <dbReference type="EMBL" id="CUS04655.2"/>
    </source>
</evidence>
<keyword evidence="10 11" id="KW-0472">Membrane</keyword>
<dbReference type="GO" id="GO:0005524">
    <property type="term" value="F:ATP binding"/>
    <property type="evidence" value="ECO:0007669"/>
    <property type="project" value="UniProtKB-KW"/>
</dbReference>
<protein>
    <submittedName>
        <fullName evidence="13">Calcium-transporting ATPase</fullName>
        <ecNumber evidence="13">3.6.3.8</ecNumber>
    </submittedName>
</protein>
<dbReference type="InterPro" id="IPR059000">
    <property type="entry name" value="ATPase_P-type_domA"/>
</dbReference>
<feature type="transmembrane region" description="Helical" evidence="11">
    <location>
        <begin position="852"/>
        <end position="875"/>
    </location>
</feature>
<evidence type="ECO:0000256" key="6">
    <source>
        <dbReference type="ARBA" id="ARBA00022741"/>
    </source>
</evidence>
<dbReference type="NCBIfam" id="TIGR01494">
    <property type="entry name" value="ATPase_P-type"/>
    <property type="match status" value="3"/>
</dbReference>
<keyword evidence="13" id="KW-0378">Hydrolase</keyword>
<feature type="transmembrane region" description="Helical" evidence="11">
    <location>
        <begin position="271"/>
        <end position="297"/>
    </location>
</feature>
<dbReference type="Proteomes" id="UP000215027">
    <property type="component" value="Chromosome I"/>
</dbReference>